<dbReference type="SUPFAM" id="SSF50729">
    <property type="entry name" value="PH domain-like"/>
    <property type="match status" value="1"/>
</dbReference>
<dbReference type="EC" id="3.1.4.11" evidence="1 8"/>
<dbReference type="PIRSF" id="PIRSF000956">
    <property type="entry name" value="PLC-beta"/>
    <property type="match status" value="1"/>
</dbReference>
<dbReference type="PROSITE" id="PS50004">
    <property type="entry name" value="C2"/>
    <property type="match status" value="1"/>
</dbReference>
<dbReference type="Gene3D" id="3.20.20.190">
    <property type="entry name" value="Phosphatidylinositol (PI) phosphodiesterase"/>
    <property type="match status" value="1"/>
</dbReference>
<dbReference type="EMBL" id="JACMRX010000004">
    <property type="protein sequence ID" value="KAF7991105.1"/>
    <property type="molecule type" value="Genomic_DNA"/>
</dbReference>
<dbReference type="InterPro" id="IPR011992">
    <property type="entry name" value="EF-hand-dom_pair"/>
</dbReference>
<dbReference type="InterPro" id="IPR016280">
    <property type="entry name" value="PLC-beta"/>
</dbReference>
<dbReference type="Gene3D" id="2.30.29.240">
    <property type="match status" value="1"/>
</dbReference>
<dbReference type="InterPro" id="IPR035892">
    <property type="entry name" value="C2_domain_sf"/>
</dbReference>
<comment type="caution">
    <text evidence="12">The sequence shown here is derived from an EMBL/GenBank/DDBJ whole genome shotgun (WGS) entry which is preliminary data.</text>
</comment>
<evidence type="ECO:0000256" key="2">
    <source>
        <dbReference type="ARBA" id="ARBA00022801"/>
    </source>
</evidence>
<dbReference type="InterPro" id="IPR000909">
    <property type="entry name" value="PLipase_C_PInositol-sp_X_dom"/>
</dbReference>
<dbReference type="InterPro" id="IPR001192">
    <property type="entry name" value="PI-PLC_fam"/>
</dbReference>
<feature type="active site" evidence="6">
    <location>
        <position position="310"/>
    </location>
</feature>
<dbReference type="CDD" id="cd13361">
    <property type="entry name" value="PH_PLC_beta"/>
    <property type="match status" value="1"/>
</dbReference>
<evidence type="ECO:0000313" key="13">
    <source>
        <dbReference type="Proteomes" id="UP000639338"/>
    </source>
</evidence>
<dbReference type="PROSITE" id="PS50007">
    <property type="entry name" value="PIPLC_X_DOMAIN"/>
    <property type="match status" value="1"/>
</dbReference>
<dbReference type="Pfam" id="PF00387">
    <property type="entry name" value="PI-PLC-Y"/>
    <property type="match status" value="1"/>
</dbReference>
<dbReference type="GO" id="GO:0016042">
    <property type="term" value="P:lipid catabolic process"/>
    <property type="evidence" value="ECO:0007669"/>
    <property type="project" value="UniProtKB-KW"/>
</dbReference>
<dbReference type="Pfam" id="PF17787">
    <property type="entry name" value="PH_14"/>
    <property type="match status" value="1"/>
</dbReference>
<name>A0A834XSJ9_APHGI</name>
<feature type="coiled-coil region" evidence="9">
    <location>
        <begin position="822"/>
        <end position="856"/>
    </location>
</feature>
<dbReference type="InterPro" id="IPR053945">
    <property type="entry name" value="PLCB1-4-like_EFh"/>
</dbReference>
<feature type="coiled-coil region" evidence="9">
    <location>
        <begin position="922"/>
        <end position="949"/>
    </location>
</feature>
<keyword evidence="5" id="KW-0807">Transducer</keyword>
<dbReference type="Pfam" id="PF00388">
    <property type="entry name" value="PI-PLC-X"/>
    <property type="match status" value="1"/>
</dbReference>
<dbReference type="GO" id="GO:0005509">
    <property type="term" value="F:calcium ion binding"/>
    <property type="evidence" value="ECO:0007669"/>
    <property type="project" value="InterPro"/>
</dbReference>
<evidence type="ECO:0000256" key="6">
    <source>
        <dbReference type="PIRSR" id="PIRSR000956-1"/>
    </source>
</evidence>
<reference evidence="12 13" key="1">
    <citation type="submission" date="2020-08" db="EMBL/GenBank/DDBJ databases">
        <title>Aphidius gifuensis genome sequencing and assembly.</title>
        <authorList>
            <person name="Du Z."/>
        </authorList>
    </citation>
    <scope>NUCLEOTIDE SEQUENCE [LARGE SCALE GENOMIC DNA]</scope>
    <source>
        <strain evidence="12">YNYX2018</strain>
        <tissue evidence="12">Adults</tissue>
    </source>
</reference>
<dbReference type="CDD" id="cd08591">
    <property type="entry name" value="PI-PLCc_beta"/>
    <property type="match status" value="1"/>
</dbReference>
<dbReference type="SUPFAM" id="SSF51695">
    <property type="entry name" value="PLC-like phosphodiesterases"/>
    <property type="match status" value="1"/>
</dbReference>
<comment type="cofactor">
    <cofactor evidence="7">
        <name>Ca(2+)</name>
        <dbReference type="ChEBI" id="CHEBI:29108"/>
    </cofactor>
    <text evidence="7">Binds 1 Ca(2+) ion per subunit.</text>
</comment>
<keyword evidence="13" id="KW-1185">Reference proteome</keyword>
<feature type="domain" description="PI-PLC Y-box" evidence="11">
    <location>
        <begin position="490"/>
        <end position="606"/>
    </location>
</feature>
<keyword evidence="7" id="KW-0479">Metal-binding</keyword>
<keyword evidence="9" id="KW-0175">Coiled coil</keyword>
<keyword evidence="2 8" id="KW-0378">Hydrolase</keyword>
<dbReference type="SMART" id="SM00239">
    <property type="entry name" value="C2"/>
    <property type="match status" value="1"/>
</dbReference>
<dbReference type="InterPro" id="IPR037862">
    <property type="entry name" value="PLC-beta_PH"/>
</dbReference>
<evidence type="ECO:0000259" key="10">
    <source>
        <dbReference type="PROSITE" id="PS50004"/>
    </source>
</evidence>
<feature type="binding site" evidence="7">
    <location>
        <position position="293"/>
    </location>
    <ligand>
        <name>Ca(2+)</name>
        <dbReference type="ChEBI" id="CHEBI:29108"/>
    </ligand>
</feature>
<dbReference type="FunFam" id="2.60.40.150:FF:000008">
    <property type="entry name" value="1-phosphatidylinositol 4,5-bisphosphate phosphodiesterase"/>
    <property type="match status" value="1"/>
</dbReference>
<feature type="binding site" evidence="7">
    <location>
        <position position="295"/>
    </location>
    <ligand>
        <name>Ca(2+)</name>
        <dbReference type="ChEBI" id="CHEBI:29108"/>
    </ligand>
</feature>
<keyword evidence="3 8" id="KW-0442">Lipid degradation</keyword>
<dbReference type="PANTHER" id="PTHR10336">
    <property type="entry name" value="PHOSPHOINOSITIDE-SPECIFIC PHOSPHOLIPASE C FAMILY PROTEIN"/>
    <property type="match status" value="1"/>
</dbReference>
<evidence type="ECO:0000256" key="8">
    <source>
        <dbReference type="RuleBase" id="RU361133"/>
    </source>
</evidence>
<dbReference type="SMART" id="SM00149">
    <property type="entry name" value="PLCYc"/>
    <property type="match status" value="1"/>
</dbReference>
<proteinExistence type="predicted"/>
<feature type="coiled-coil region" evidence="9">
    <location>
        <begin position="993"/>
        <end position="1027"/>
    </location>
</feature>
<dbReference type="Proteomes" id="UP000639338">
    <property type="component" value="Unassembled WGS sequence"/>
</dbReference>
<dbReference type="CDD" id="cd00275">
    <property type="entry name" value="C2_PLC_like"/>
    <property type="match status" value="1"/>
</dbReference>
<dbReference type="SUPFAM" id="SSF69989">
    <property type="entry name" value="C-terminal domain of PLC-beta"/>
    <property type="match status" value="1"/>
</dbReference>
<dbReference type="Pfam" id="PF00168">
    <property type="entry name" value="C2"/>
    <property type="match status" value="1"/>
</dbReference>
<dbReference type="PROSITE" id="PS50008">
    <property type="entry name" value="PIPLC_Y_DOMAIN"/>
    <property type="match status" value="1"/>
</dbReference>
<dbReference type="SUPFAM" id="SSF49562">
    <property type="entry name" value="C2 domain (Calcium/lipid-binding domain, CaLB)"/>
    <property type="match status" value="1"/>
</dbReference>
<dbReference type="InterPro" id="IPR017946">
    <property type="entry name" value="PLC-like_Pdiesterase_TIM-brl"/>
</dbReference>
<evidence type="ECO:0000256" key="1">
    <source>
        <dbReference type="ARBA" id="ARBA00012368"/>
    </source>
</evidence>
<evidence type="ECO:0000259" key="11">
    <source>
        <dbReference type="PROSITE" id="PS50008"/>
    </source>
</evidence>
<accession>A0A834XSJ9</accession>
<evidence type="ECO:0000313" key="12">
    <source>
        <dbReference type="EMBL" id="KAF7991105.1"/>
    </source>
</evidence>
<dbReference type="Pfam" id="PF22631">
    <property type="entry name" value="PLCB1-4-like_EFh"/>
    <property type="match status" value="1"/>
</dbReference>
<keyword evidence="7" id="KW-0106">Calcium</keyword>
<dbReference type="Gene3D" id="2.60.40.150">
    <property type="entry name" value="C2 domain"/>
    <property type="match status" value="1"/>
</dbReference>
<sequence>MTKKFEFNWQIEVPEPLRIGGVFDRWTEEKDTEIELNCMFKVDEYGFFIYWQSEGKDGDVIELCQVSDIRAGGIPKDPKLYDKLITKHGEQLDDKSLTICSGVDYTNINYQHVVCPDVNTAKIWLAGIRKITHNVKANNVCPLTCLKKHWMRLRMLVDPNKKVPVKVVARTFASGKTEKLVYQCLSDLGLPSGKNDVIEPDDFTFDAFYALYHKICPRNDIEELFQSITQGKADTINLEQLITFLNEKQRDPTLNEILYPLYDEKRTMEIINDYEKNETAKIQILLAGCRCVELDCWDGKGEDEEPIITHGKAMCTDILFKDVIYAVRDTAFVTSDFPVILSFENHCSKSQQQKLAKYCDEILGDLLLREPLKDYPLEPGVPLPPPSLLKRKILIKNKRLKPEVEKQELELFKQGQFVIEDEVKEDASAPPAIAAVVEQQNSVDSAIVDVVVAQQSQNPGVGAAGLGDSLELAAAVIPYTGSTTNVHPWLSSMVNYAQPIKFQGFDVAEQKNIHHNMSSFAENTGLNHLKTSAIEFVNYNKRQMSRIYPRGTRADSSNYMPQVFWNAGCQMVSLNFQTTDLPMQLNQGKFEYNGSSGYLLKPDFMRRSDRSFDPFAESPVDGVIATQCSVQVIAGQFLSDKKVGTYVEVEMYGLPTDTIRKEFRTRVVPANGLNPVYNEEPFLFRKVVLPDLATLRFAVYEENGNRLLGQRICPISGLQSGYRHISLRTEANFPMSLPMLFCNIEIKIYVPDGFQEFMDALTAPRAHRKSEITSTAKMRGLGMDEGDSRFFADTSQSRQHEASKPREIIEFEPVTVESLRQEKGYQKLIRKQQKDLESLKKRQQKEKNTVQKQQCAAIEKLIKGKNKAELSRDPIVRRAVAEQTTQWSQLAENQRREERDLVRTHLEERRIQLRKLCITAQATQTKCLITRHEREIKEMNARQARLSVESMREVMNDKSLKTRQIKEGRLREKQQNNTKKFMEERKISQMLQNREKEKLKIIHQEQLEDLQKEMNGVLEMHKNEEIEYELGPKNEFYV</sequence>
<dbReference type="AlphaFoldDB" id="A0A834XSJ9"/>
<evidence type="ECO:0000256" key="3">
    <source>
        <dbReference type="ARBA" id="ARBA00022963"/>
    </source>
</evidence>
<keyword evidence="4 8" id="KW-0443">Lipid metabolism</keyword>
<evidence type="ECO:0000256" key="7">
    <source>
        <dbReference type="PIRSR" id="PIRSR000956-2"/>
    </source>
</evidence>
<evidence type="ECO:0000256" key="4">
    <source>
        <dbReference type="ARBA" id="ARBA00023098"/>
    </source>
</evidence>
<dbReference type="GO" id="GO:0048015">
    <property type="term" value="P:phosphatidylinositol-mediated signaling"/>
    <property type="evidence" value="ECO:0007669"/>
    <property type="project" value="TreeGrafter"/>
</dbReference>
<feature type="domain" description="C2" evidence="10">
    <location>
        <begin position="609"/>
        <end position="735"/>
    </location>
</feature>
<dbReference type="SUPFAM" id="SSF47473">
    <property type="entry name" value="EF-hand"/>
    <property type="match status" value="1"/>
</dbReference>
<evidence type="ECO:0000256" key="5">
    <source>
        <dbReference type="ARBA" id="ARBA00023224"/>
    </source>
</evidence>
<dbReference type="GO" id="GO:0046488">
    <property type="term" value="P:phosphatidylinositol metabolic process"/>
    <property type="evidence" value="ECO:0007669"/>
    <property type="project" value="TreeGrafter"/>
</dbReference>
<protein>
    <recommendedName>
        <fullName evidence="1 8">Phosphoinositide phospholipase C</fullName>
        <ecNumber evidence="1 8">3.1.4.11</ecNumber>
    </recommendedName>
</protein>
<dbReference type="InterPro" id="IPR042531">
    <property type="entry name" value="PLC-beta_C_sf"/>
</dbReference>
<dbReference type="GO" id="GO:0004435">
    <property type="term" value="F:phosphatidylinositol-4,5-bisphosphate phospholipase C activity"/>
    <property type="evidence" value="ECO:0007669"/>
    <property type="project" value="UniProtKB-EC"/>
</dbReference>
<dbReference type="SMART" id="SM00148">
    <property type="entry name" value="PLCXc"/>
    <property type="match status" value="1"/>
</dbReference>
<dbReference type="FunFam" id="2.30.29.240:FF:000001">
    <property type="entry name" value="1-phosphatidylinositol 4,5-bisphosphate phosphodiesterase"/>
    <property type="match status" value="1"/>
</dbReference>
<dbReference type="InterPro" id="IPR000008">
    <property type="entry name" value="C2_dom"/>
</dbReference>
<dbReference type="OrthoDB" id="269822at2759"/>
<feature type="binding site" evidence="7">
    <location>
        <position position="344"/>
    </location>
    <ligand>
        <name>Ca(2+)</name>
        <dbReference type="ChEBI" id="CHEBI:29108"/>
    </ligand>
</feature>
<organism evidence="12 13">
    <name type="scientific">Aphidius gifuensis</name>
    <name type="common">Parasitoid wasp</name>
    <dbReference type="NCBI Taxonomy" id="684658"/>
    <lineage>
        <taxon>Eukaryota</taxon>
        <taxon>Metazoa</taxon>
        <taxon>Ecdysozoa</taxon>
        <taxon>Arthropoda</taxon>
        <taxon>Hexapoda</taxon>
        <taxon>Insecta</taxon>
        <taxon>Pterygota</taxon>
        <taxon>Neoptera</taxon>
        <taxon>Endopterygota</taxon>
        <taxon>Hymenoptera</taxon>
        <taxon>Apocrita</taxon>
        <taxon>Ichneumonoidea</taxon>
        <taxon>Braconidae</taxon>
        <taxon>Aphidiinae</taxon>
        <taxon>Aphidius</taxon>
    </lineage>
</organism>
<dbReference type="GO" id="GO:0051209">
    <property type="term" value="P:release of sequestered calcium ion into cytosol"/>
    <property type="evidence" value="ECO:0007669"/>
    <property type="project" value="TreeGrafter"/>
</dbReference>
<comment type="catalytic activity">
    <reaction evidence="8">
        <text>a 1,2-diacyl-sn-glycero-3-phospho-(1D-myo-inositol-4,5-bisphosphate) + H2O = 1D-myo-inositol 1,4,5-trisphosphate + a 1,2-diacyl-sn-glycerol + H(+)</text>
        <dbReference type="Rhea" id="RHEA:33179"/>
        <dbReference type="ChEBI" id="CHEBI:15377"/>
        <dbReference type="ChEBI" id="CHEBI:15378"/>
        <dbReference type="ChEBI" id="CHEBI:17815"/>
        <dbReference type="ChEBI" id="CHEBI:58456"/>
        <dbReference type="ChEBI" id="CHEBI:203600"/>
        <dbReference type="EC" id="3.1.4.11"/>
    </reaction>
</comment>
<evidence type="ECO:0000256" key="9">
    <source>
        <dbReference type="SAM" id="Coils"/>
    </source>
</evidence>
<gene>
    <name evidence="12" type="ORF">HCN44_002667</name>
</gene>
<dbReference type="Gene3D" id="1.20.1230.10">
    <property type="entry name" value="Phospholipase C beta, distal C-terminal domain"/>
    <property type="match status" value="1"/>
</dbReference>
<dbReference type="PRINTS" id="PR00390">
    <property type="entry name" value="PHPHLIPASEC"/>
</dbReference>
<dbReference type="InterPro" id="IPR001711">
    <property type="entry name" value="PLipase_C_Pinositol-sp_Y"/>
</dbReference>
<dbReference type="PANTHER" id="PTHR10336:SF36">
    <property type="entry name" value="1-PHOSPHATIDYLINOSITOL 4,5-BISPHOSPHATE PHOSPHODIESTERASE BETA-4"/>
    <property type="match status" value="1"/>
</dbReference>